<protein>
    <recommendedName>
        <fullName evidence="4">HNH homing endonuclease</fullName>
    </recommendedName>
</protein>
<evidence type="ECO:0008006" key="4">
    <source>
        <dbReference type="Google" id="ProtNLM"/>
    </source>
</evidence>
<accession>A0AAV6X3D5</accession>
<feature type="region of interest" description="Disordered" evidence="1">
    <location>
        <begin position="61"/>
        <end position="81"/>
    </location>
</feature>
<dbReference type="Proteomes" id="UP000826271">
    <property type="component" value="Unassembled WGS sequence"/>
</dbReference>
<keyword evidence="3" id="KW-1185">Reference proteome</keyword>
<comment type="caution">
    <text evidence="2">The sequence shown here is derived from an EMBL/GenBank/DDBJ whole genome shotgun (WGS) entry which is preliminary data.</text>
</comment>
<evidence type="ECO:0000256" key="1">
    <source>
        <dbReference type="SAM" id="MobiDB-lite"/>
    </source>
</evidence>
<proteinExistence type="predicted"/>
<name>A0AAV6X3D5_9LAMI</name>
<sequence>MAANNFEKNANTMAIQRYVGPNDKGFEKQQGSPSYKWSEEFDCAIVNGVLAPVPLSAIPGDIGVEHQQPSEGESSSKRKRKIEGTKELAFRLFKFPKIGEQYLLETHEVKTGAIDRCHLIVYKAKNGWKVGSYDLAKGDNIVFPMLGDPNPLIFHKRYEFSLQERLVGWTVEQRKRANGKEDSVYFL</sequence>
<reference evidence="2" key="1">
    <citation type="submission" date="2019-10" db="EMBL/GenBank/DDBJ databases">
        <authorList>
            <person name="Zhang R."/>
            <person name="Pan Y."/>
            <person name="Wang J."/>
            <person name="Ma R."/>
            <person name="Yu S."/>
        </authorList>
    </citation>
    <scope>NUCLEOTIDE SEQUENCE</scope>
    <source>
        <strain evidence="2">LA-IB0</strain>
        <tissue evidence="2">Leaf</tissue>
    </source>
</reference>
<dbReference type="EMBL" id="WHWC01000009">
    <property type="protein sequence ID" value="KAG8376899.1"/>
    <property type="molecule type" value="Genomic_DNA"/>
</dbReference>
<evidence type="ECO:0000313" key="3">
    <source>
        <dbReference type="Proteomes" id="UP000826271"/>
    </source>
</evidence>
<dbReference type="AlphaFoldDB" id="A0AAV6X3D5"/>
<evidence type="ECO:0000313" key="2">
    <source>
        <dbReference type="EMBL" id="KAG8376899.1"/>
    </source>
</evidence>
<organism evidence="2 3">
    <name type="scientific">Buddleja alternifolia</name>
    <dbReference type="NCBI Taxonomy" id="168488"/>
    <lineage>
        <taxon>Eukaryota</taxon>
        <taxon>Viridiplantae</taxon>
        <taxon>Streptophyta</taxon>
        <taxon>Embryophyta</taxon>
        <taxon>Tracheophyta</taxon>
        <taxon>Spermatophyta</taxon>
        <taxon>Magnoliopsida</taxon>
        <taxon>eudicotyledons</taxon>
        <taxon>Gunneridae</taxon>
        <taxon>Pentapetalae</taxon>
        <taxon>asterids</taxon>
        <taxon>lamiids</taxon>
        <taxon>Lamiales</taxon>
        <taxon>Scrophulariaceae</taxon>
        <taxon>Buddlejeae</taxon>
        <taxon>Buddleja</taxon>
    </lineage>
</organism>
<gene>
    <name evidence="2" type="ORF">BUALT_Bualt09G0112100</name>
</gene>